<dbReference type="RefSeq" id="WP_167112592.1">
    <property type="nucleotide sequence ID" value="NZ_JAAQTO010000017.1"/>
</dbReference>
<dbReference type="Proteomes" id="UP001318321">
    <property type="component" value="Unassembled WGS sequence"/>
</dbReference>
<reference evidence="1 2" key="1">
    <citation type="submission" date="2020-03" db="EMBL/GenBank/DDBJ databases">
        <title>Identification of Halomonas strains.</title>
        <authorList>
            <person name="Xiao Z."/>
            <person name="Dong F."/>
            <person name="Wang Z."/>
            <person name="Zhao J.-Y."/>
        </authorList>
    </citation>
    <scope>NUCLEOTIDE SEQUENCE [LARGE SCALE GENOMIC DNA]</scope>
    <source>
        <strain evidence="1 2">DX6</strain>
    </source>
</reference>
<gene>
    <name evidence="1" type="ORF">HBJ55_07370</name>
</gene>
<sequence>MKPIDIENAILVALRRSTLCGDPQPLTIPALVKRLTTAKGEGPGWRQVANAVLRLERQGLIYIAAEEEVGEVMQPAYQLTGGGVHEASKASLDDGLPAGAWMGVDMAEPGADMTGEFLAFREFDSDQICRIFGVRPYVLGNQEER</sequence>
<evidence type="ECO:0000313" key="2">
    <source>
        <dbReference type="Proteomes" id="UP001318321"/>
    </source>
</evidence>
<organism evidence="1 2">
    <name type="scientific">Billgrantia bachuensis</name>
    <dbReference type="NCBI Taxonomy" id="2717286"/>
    <lineage>
        <taxon>Bacteria</taxon>
        <taxon>Pseudomonadati</taxon>
        <taxon>Pseudomonadota</taxon>
        <taxon>Gammaproteobacteria</taxon>
        <taxon>Oceanospirillales</taxon>
        <taxon>Halomonadaceae</taxon>
        <taxon>Billgrantia</taxon>
    </lineage>
</organism>
<protein>
    <submittedName>
        <fullName evidence="1">Phage portal protein</fullName>
    </submittedName>
</protein>
<keyword evidence="2" id="KW-1185">Reference proteome</keyword>
<comment type="caution">
    <text evidence="1">The sequence shown here is derived from an EMBL/GenBank/DDBJ whole genome shotgun (WGS) entry which is preliminary data.</text>
</comment>
<proteinExistence type="predicted"/>
<evidence type="ECO:0000313" key="1">
    <source>
        <dbReference type="EMBL" id="NIC05240.1"/>
    </source>
</evidence>
<dbReference type="EMBL" id="JAAQTO010000017">
    <property type="protein sequence ID" value="NIC05240.1"/>
    <property type="molecule type" value="Genomic_DNA"/>
</dbReference>
<accession>A0ABX0PPN6</accession>
<name>A0ABX0PPN6_9GAMM</name>